<dbReference type="KEGG" id="mcos:GM418_25300"/>
<dbReference type="RefSeq" id="WP_158870159.1">
    <property type="nucleotide sequence ID" value="NZ_CP046401.1"/>
</dbReference>
<evidence type="ECO:0000256" key="1">
    <source>
        <dbReference type="SAM" id="SignalP"/>
    </source>
</evidence>
<keyword evidence="3" id="KW-1185">Reference proteome</keyword>
<dbReference type="Proteomes" id="UP000428260">
    <property type="component" value="Chromosome"/>
</dbReference>
<sequence length="211" mass="23281">MTQKHSFLFIILLLSAFLTNAQEKCSVRTSIGTASGIDAVDGFYFSFDIGIPLVKSLEISPTFNFFSTLPTERLNNGWNRNTGALMYSLPEGDRMHYSGNIMGSMSMLLLFKPFALSGNLKLKRRHELAFGAGLGIKSYASVRSTYESNGAHSELIALGAKSAWTIEPYFAKAFYNYHFANRFFAGVVASLDGFDGEAVALFGVQFGIRFK</sequence>
<evidence type="ECO:0000313" key="3">
    <source>
        <dbReference type="Proteomes" id="UP000428260"/>
    </source>
</evidence>
<dbReference type="AlphaFoldDB" id="A0A6I6K9R3"/>
<feature type="chain" id="PRO_5026158295" description="Outer membrane protein beta-barrel domain-containing protein" evidence="1">
    <location>
        <begin position="22"/>
        <end position="211"/>
    </location>
</feature>
<reference evidence="2 3" key="1">
    <citation type="submission" date="2019-11" db="EMBL/GenBank/DDBJ databases">
        <authorList>
            <person name="Zheng R.K."/>
            <person name="Sun C.M."/>
        </authorList>
    </citation>
    <scope>NUCLEOTIDE SEQUENCE [LARGE SCALE GENOMIC DNA]</scope>
    <source>
        <strain evidence="2 3">WC007</strain>
    </source>
</reference>
<name>A0A6I6K9R3_9BACT</name>
<evidence type="ECO:0008006" key="4">
    <source>
        <dbReference type="Google" id="ProtNLM"/>
    </source>
</evidence>
<evidence type="ECO:0000313" key="2">
    <source>
        <dbReference type="EMBL" id="QGY46854.1"/>
    </source>
</evidence>
<gene>
    <name evidence="2" type="ORF">GM418_25300</name>
</gene>
<accession>A0A6I6K9R3</accession>
<organism evidence="2 3">
    <name type="scientific">Maribellus comscasis</name>
    <dbReference type="NCBI Taxonomy" id="2681766"/>
    <lineage>
        <taxon>Bacteria</taxon>
        <taxon>Pseudomonadati</taxon>
        <taxon>Bacteroidota</taxon>
        <taxon>Bacteroidia</taxon>
        <taxon>Marinilabiliales</taxon>
        <taxon>Prolixibacteraceae</taxon>
        <taxon>Maribellus</taxon>
    </lineage>
</organism>
<proteinExistence type="predicted"/>
<dbReference type="EMBL" id="CP046401">
    <property type="protein sequence ID" value="QGY46854.1"/>
    <property type="molecule type" value="Genomic_DNA"/>
</dbReference>
<feature type="signal peptide" evidence="1">
    <location>
        <begin position="1"/>
        <end position="21"/>
    </location>
</feature>
<protein>
    <recommendedName>
        <fullName evidence="4">Outer membrane protein beta-barrel domain-containing protein</fullName>
    </recommendedName>
</protein>
<keyword evidence="1" id="KW-0732">Signal</keyword>